<dbReference type="InterPro" id="IPR051287">
    <property type="entry name" value="TCR_variable_region"/>
</dbReference>
<dbReference type="EMBL" id="JAGXEW010000027">
    <property type="protein sequence ID" value="KAK1156681.1"/>
    <property type="molecule type" value="Genomic_DNA"/>
</dbReference>
<dbReference type="Pfam" id="PF07686">
    <property type="entry name" value="V-set"/>
    <property type="match status" value="1"/>
</dbReference>
<evidence type="ECO:0000256" key="1">
    <source>
        <dbReference type="ARBA" id="ARBA00022729"/>
    </source>
</evidence>
<gene>
    <name evidence="7" type="ORF">AOXY_G25700</name>
</gene>
<dbReference type="Proteomes" id="UP001230051">
    <property type="component" value="Unassembled WGS sequence"/>
</dbReference>
<keyword evidence="3" id="KW-0675">Receptor</keyword>
<evidence type="ECO:0000313" key="8">
    <source>
        <dbReference type="Proteomes" id="UP001230051"/>
    </source>
</evidence>
<dbReference type="CDD" id="cd00099">
    <property type="entry name" value="IgV"/>
    <property type="match status" value="1"/>
</dbReference>
<name>A0AAD8CTV9_ACIOX</name>
<dbReference type="AlphaFoldDB" id="A0AAD8CTV9"/>
<reference evidence="7" key="1">
    <citation type="submission" date="2022-02" db="EMBL/GenBank/DDBJ databases">
        <title>Atlantic sturgeon de novo genome assembly.</title>
        <authorList>
            <person name="Stock M."/>
            <person name="Klopp C."/>
            <person name="Guiguen Y."/>
            <person name="Cabau C."/>
            <person name="Parinello H."/>
            <person name="Santidrian Yebra-Pimentel E."/>
            <person name="Kuhl H."/>
            <person name="Dirks R.P."/>
            <person name="Guessner J."/>
            <person name="Wuertz S."/>
            <person name="Du K."/>
            <person name="Schartl M."/>
        </authorList>
    </citation>
    <scope>NUCLEOTIDE SEQUENCE</scope>
    <source>
        <strain evidence="7">STURGEONOMICS-FGT-2020</strain>
        <tissue evidence="7">Whole blood</tissue>
    </source>
</reference>
<sequence>MEHQYGAFIVLLFCLIIEITQADSVTQHFKSIVVKETHNSTIHCQYETASSSTLFWYIQDPNQAPQLILGEFTQKDHIPLRFRNRFSVSHDKKKENKTFHMNINAAVLSDSATYMLIEPDTGYLLV</sequence>
<evidence type="ECO:0000259" key="6">
    <source>
        <dbReference type="Pfam" id="PF07686"/>
    </source>
</evidence>
<keyword evidence="1 5" id="KW-0732">Signal</keyword>
<feature type="domain" description="Immunoglobulin V-set" evidence="6">
    <location>
        <begin position="31"/>
        <end position="115"/>
    </location>
</feature>
<dbReference type="SUPFAM" id="SSF48726">
    <property type="entry name" value="Immunoglobulin"/>
    <property type="match status" value="1"/>
</dbReference>
<dbReference type="InterPro" id="IPR036179">
    <property type="entry name" value="Ig-like_dom_sf"/>
</dbReference>
<dbReference type="InterPro" id="IPR013106">
    <property type="entry name" value="Ig_V-set"/>
</dbReference>
<keyword evidence="2" id="KW-1064">Adaptive immunity</keyword>
<evidence type="ECO:0000256" key="3">
    <source>
        <dbReference type="ARBA" id="ARBA00023170"/>
    </source>
</evidence>
<dbReference type="GO" id="GO:0002250">
    <property type="term" value="P:adaptive immune response"/>
    <property type="evidence" value="ECO:0007669"/>
    <property type="project" value="UniProtKB-KW"/>
</dbReference>
<accession>A0AAD8CTV9</accession>
<feature type="chain" id="PRO_5041981842" description="Immunoglobulin V-set domain-containing protein" evidence="5">
    <location>
        <begin position="23"/>
        <end position="126"/>
    </location>
</feature>
<keyword evidence="8" id="KW-1185">Reference proteome</keyword>
<keyword evidence="4" id="KW-0393">Immunoglobulin domain</keyword>
<feature type="signal peptide" evidence="5">
    <location>
        <begin position="1"/>
        <end position="22"/>
    </location>
</feature>
<proteinExistence type="predicted"/>
<dbReference type="InterPro" id="IPR013783">
    <property type="entry name" value="Ig-like_fold"/>
</dbReference>
<protein>
    <recommendedName>
        <fullName evidence="6">Immunoglobulin V-set domain-containing protein</fullName>
    </recommendedName>
</protein>
<dbReference type="PANTHER" id="PTHR19367">
    <property type="entry name" value="T-CELL RECEPTOR ALPHA CHAIN V REGION"/>
    <property type="match status" value="1"/>
</dbReference>
<evidence type="ECO:0000256" key="4">
    <source>
        <dbReference type="ARBA" id="ARBA00023319"/>
    </source>
</evidence>
<dbReference type="PANTHER" id="PTHR19367:SF18">
    <property type="entry name" value="T CELL RECEPTOR ALPHA VARIABLE 16"/>
    <property type="match status" value="1"/>
</dbReference>
<keyword evidence="2" id="KW-0391">Immunity</keyword>
<dbReference type="Gene3D" id="2.60.40.10">
    <property type="entry name" value="Immunoglobulins"/>
    <property type="match status" value="1"/>
</dbReference>
<evidence type="ECO:0000313" key="7">
    <source>
        <dbReference type="EMBL" id="KAK1156681.1"/>
    </source>
</evidence>
<organism evidence="7 8">
    <name type="scientific">Acipenser oxyrinchus oxyrinchus</name>
    <dbReference type="NCBI Taxonomy" id="40147"/>
    <lineage>
        <taxon>Eukaryota</taxon>
        <taxon>Metazoa</taxon>
        <taxon>Chordata</taxon>
        <taxon>Craniata</taxon>
        <taxon>Vertebrata</taxon>
        <taxon>Euteleostomi</taxon>
        <taxon>Actinopterygii</taxon>
        <taxon>Chondrostei</taxon>
        <taxon>Acipenseriformes</taxon>
        <taxon>Acipenseridae</taxon>
        <taxon>Acipenser</taxon>
    </lineage>
</organism>
<evidence type="ECO:0000256" key="5">
    <source>
        <dbReference type="SAM" id="SignalP"/>
    </source>
</evidence>
<evidence type="ECO:0000256" key="2">
    <source>
        <dbReference type="ARBA" id="ARBA00023130"/>
    </source>
</evidence>
<comment type="caution">
    <text evidence="7">The sequence shown here is derived from an EMBL/GenBank/DDBJ whole genome shotgun (WGS) entry which is preliminary data.</text>
</comment>